<dbReference type="eggNOG" id="COG0080">
    <property type="taxonomic scope" value="Bacteria"/>
</dbReference>
<dbReference type="RefSeq" id="WP_023791837.1">
    <property type="nucleotide sequence ID" value="NC_023003.1"/>
</dbReference>
<dbReference type="GO" id="GO:0006412">
    <property type="term" value="P:translation"/>
    <property type="evidence" value="ECO:0007669"/>
    <property type="project" value="UniProtKB-UniRule"/>
</dbReference>
<dbReference type="SMART" id="SM00649">
    <property type="entry name" value="RL11"/>
    <property type="match status" value="1"/>
</dbReference>
<dbReference type="KEGG" id="dpb:BABL1_gene_475"/>
<comment type="similarity">
    <text evidence="1 7 8">Belongs to the universal ribosomal protein uL11 family.</text>
</comment>
<dbReference type="AlphaFoldDB" id="V6DG65"/>
<dbReference type="InterPro" id="IPR020783">
    <property type="entry name" value="Ribosomal_uL11_C"/>
</dbReference>
<dbReference type="Gene3D" id="1.10.10.250">
    <property type="entry name" value="Ribosomal protein L11, C-terminal domain"/>
    <property type="match status" value="1"/>
</dbReference>
<sequence length="141" mass="15244">MAKEVKARLRLQIPGGAATPAPPVGAALGQQGINIMEFCKQFNARTADKKGQTVPVLINVYKDKTFDFTVKTPPTSELIKKKINLTTGSSKPNVNKVGRISRKDIQEIAKIKMPDLNAADLEQAEKIIAGSARSMGIEVVE</sequence>
<comment type="function">
    <text evidence="7 9">Forms part of the ribosomal stalk which helps the ribosome interact with GTP-bound translation factors.</text>
</comment>
<feature type="domain" description="Large ribosomal subunit protein uL11 N-terminal" evidence="11">
    <location>
        <begin position="10"/>
        <end position="66"/>
    </location>
</feature>
<evidence type="ECO:0000256" key="7">
    <source>
        <dbReference type="HAMAP-Rule" id="MF_00736"/>
    </source>
</evidence>
<dbReference type="Pfam" id="PF03946">
    <property type="entry name" value="Ribosomal_L11_N"/>
    <property type="match status" value="1"/>
</dbReference>
<evidence type="ECO:0000256" key="3">
    <source>
        <dbReference type="ARBA" id="ARBA00022730"/>
    </source>
</evidence>
<evidence type="ECO:0000313" key="12">
    <source>
        <dbReference type="EMBL" id="CDK30544.1"/>
    </source>
</evidence>
<feature type="domain" description="Large ribosomal subunit protein uL11 C-terminal" evidence="10">
    <location>
        <begin position="71"/>
        <end position="139"/>
    </location>
</feature>
<dbReference type="SUPFAM" id="SSF46906">
    <property type="entry name" value="Ribosomal protein L11, C-terminal domain"/>
    <property type="match status" value="1"/>
</dbReference>
<dbReference type="InterPro" id="IPR036796">
    <property type="entry name" value="Ribosomal_uL11_N_sf"/>
</dbReference>
<keyword evidence="2 7" id="KW-0488">Methylation</keyword>
<comment type="subunit">
    <text evidence="7">Part of the ribosomal stalk of the 50S ribosomal subunit. Interacts with L10 and the large rRNA to form the base of the stalk. L10 forms an elongated spine to which L12 dimers bind in a sequential fashion forming a multimeric L10(L12)X complex.</text>
</comment>
<dbReference type="PANTHER" id="PTHR11661:SF1">
    <property type="entry name" value="LARGE RIBOSOMAL SUBUNIT PROTEIN UL11M"/>
    <property type="match status" value="1"/>
</dbReference>
<proteinExistence type="inferred from homology"/>
<evidence type="ECO:0000313" key="13">
    <source>
        <dbReference type="Proteomes" id="UP000018769"/>
    </source>
</evidence>
<dbReference type="GO" id="GO:0070180">
    <property type="term" value="F:large ribosomal subunit rRNA binding"/>
    <property type="evidence" value="ECO:0007669"/>
    <property type="project" value="UniProtKB-UniRule"/>
</dbReference>
<keyword evidence="13" id="KW-1185">Reference proteome</keyword>
<reference evidence="12 13" key="1">
    <citation type="journal article" date="2015" name="Biol. Direct">
        <title>Babela massiliensis, a representative of a widespread bacterial phylum with unusual adaptations to parasitism in amoebae.</title>
        <authorList>
            <person name="Pagnier I."/>
            <person name="Yutin N."/>
            <person name="Croce O."/>
            <person name="Makarova K.S."/>
            <person name="Wolf Y.I."/>
            <person name="Benamar S."/>
            <person name="Raoult D."/>
            <person name="Koonin E.V."/>
            <person name="La Scola B."/>
        </authorList>
    </citation>
    <scope>NUCLEOTIDE SEQUENCE [LARGE SCALE GENOMIC DNA]</scope>
    <source>
        <strain evidence="13">BABL1</strain>
    </source>
</reference>
<evidence type="ECO:0000259" key="11">
    <source>
        <dbReference type="Pfam" id="PF03946"/>
    </source>
</evidence>
<dbReference type="InterPro" id="IPR006519">
    <property type="entry name" value="Ribosomal_uL11_bac-typ"/>
</dbReference>
<dbReference type="STRING" id="673862.BABL1_gene_475"/>
<dbReference type="InterPro" id="IPR036769">
    <property type="entry name" value="Ribosomal_uL11_C_sf"/>
</dbReference>
<keyword evidence="3 7" id="KW-0699">rRNA-binding</keyword>
<protein>
    <recommendedName>
        <fullName evidence="7">Large ribosomal subunit protein uL11</fullName>
    </recommendedName>
</protein>
<dbReference type="PANTHER" id="PTHR11661">
    <property type="entry name" value="60S RIBOSOMAL PROTEIN L12"/>
    <property type="match status" value="1"/>
</dbReference>
<keyword evidence="6 7" id="KW-0687">Ribonucleoprotein</keyword>
<gene>
    <name evidence="7 12" type="primary">rplK</name>
    <name evidence="12" type="ORF">BABL1_gene_475</name>
</gene>
<dbReference type="GO" id="GO:0022625">
    <property type="term" value="C:cytosolic large ribosomal subunit"/>
    <property type="evidence" value="ECO:0007669"/>
    <property type="project" value="TreeGrafter"/>
</dbReference>
<evidence type="ECO:0000256" key="4">
    <source>
        <dbReference type="ARBA" id="ARBA00022884"/>
    </source>
</evidence>
<evidence type="ECO:0000256" key="6">
    <source>
        <dbReference type="ARBA" id="ARBA00023274"/>
    </source>
</evidence>
<accession>V6DG65</accession>
<evidence type="ECO:0000256" key="2">
    <source>
        <dbReference type="ARBA" id="ARBA00022481"/>
    </source>
</evidence>
<evidence type="ECO:0000256" key="9">
    <source>
        <dbReference type="RuleBase" id="RU003979"/>
    </source>
</evidence>
<keyword evidence="5 7" id="KW-0689">Ribosomal protein</keyword>
<dbReference type="GO" id="GO:0003735">
    <property type="term" value="F:structural constituent of ribosome"/>
    <property type="evidence" value="ECO:0007669"/>
    <property type="project" value="InterPro"/>
</dbReference>
<dbReference type="InterPro" id="IPR020784">
    <property type="entry name" value="Ribosomal_uL11_N"/>
</dbReference>
<dbReference type="CDD" id="cd00349">
    <property type="entry name" value="Ribosomal_L11"/>
    <property type="match status" value="1"/>
</dbReference>
<evidence type="ECO:0000259" key="10">
    <source>
        <dbReference type="Pfam" id="PF00298"/>
    </source>
</evidence>
<evidence type="ECO:0000256" key="5">
    <source>
        <dbReference type="ARBA" id="ARBA00022980"/>
    </source>
</evidence>
<dbReference type="HOGENOM" id="CLU_074237_2_1_7"/>
<comment type="PTM">
    <text evidence="7 9">One or more lysine residues are methylated.</text>
</comment>
<evidence type="ECO:0000256" key="1">
    <source>
        <dbReference type="ARBA" id="ARBA00010537"/>
    </source>
</evidence>
<dbReference type="InterPro" id="IPR020785">
    <property type="entry name" value="Ribosomal_uL11_CS"/>
</dbReference>
<evidence type="ECO:0000256" key="8">
    <source>
        <dbReference type="RuleBase" id="RU003978"/>
    </source>
</evidence>
<keyword evidence="4 7" id="KW-0694">RNA-binding</keyword>
<dbReference type="InterPro" id="IPR000911">
    <property type="entry name" value="Ribosomal_uL11"/>
</dbReference>
<dbReference type="PROSITE" id="PS00359">
    <property type="entry name" value="RIBOSOMAL_L11"/>
    <property type="match status" value="1"/>
</dbReference>
<dbReference type="Gene3D" id="3.30.1550.10">
    <property type="entry name" value="Ribosomal protein L11/L12, N-terminal domain"/>
    <property type="match status" value="1"/>
</dbReference>
<organism evidence="12 13">
    <name type="scientific">Candidatus Babela massiliensis</name>
    <dbReference type="NCBI Taxonomy" id="673862"/>
    <lineage>
        <taxon>Bacteria</taxon>
        <taxon>Candidatus Babelota</taxon>
        <taxon>Candidatus Babeliae</taxon>
        <taxon>Candidatus Babeliales</taxon>
        <taxon>Candidatus Babeliaceae</taxon>
        <taxon>Candidatus Babela</taxon>
    </lineage>
</organism>
<dbReference type="SUPFAM" id="SSF54747">
    <property type="entry name" value="Ribosomal L11/L12e N-terminal domain"/>
    <property type="match status" value="1"/>
</dbReference>
<dbReference type="Proteomes" id="UP000018769">
    <property type="component" value="Chromosome I"/>
</dbReference>
<dbReference type="NCBIfam" id="TIGR01632">
    <property type="entry name" value="L11_bact"/>
    <property type="match status" value="1"/>
</dbReference>
<dbReference type="OrthoDB" id="9802408at2"/>
<dbReference type="EMBL" id="HG793133">
    <property type="protein sequence ID" value="CDK30544.1"/>
    <property type="molecule type" value="Genomic_DNA"/>
</dbReference>
<dbReference type="Pfam" id="PF00298">
    <property type="entry name" value="Ribosomal_L11"/>
    <property type="match status" value="1"/>
</dbReference>
<dbReference type="PATRIC" id="fig|673862.3.peg.430"/>
<dbReference type="FunFam" id="1.10.10.250:FF:000001">
    <property type="entry name" value="50S ribosomal protein L11"/>
    <property type="match status" value="1"/>
</dbReference>
<dbReference type="HAMAP" id="MF_00736">
    <property type="entry name" value="Ribosomal_uL11"/>
    <property type="match status" value="1"/>
</dbReference>
<dbReference type="FunFam" id="3.30.1550.10:FF:000005">
    <property type="entry name" value="50S ribosomal protein L11"/>
    <property type="match status" value="1"/>
</dbReference>
<name>V6DG65_9BACT</name>